<feature type="region of interest" description="Disordered" evidence="1">
    <location>
        <begin position="1"/>
        <end position="23"/>
    </location>
</feature>
<proteinExistence type="predicted"/>
<dbReference type="InterPro" id="IPR026173">
    <property type="entry name" value="SPAG17"/>
</dbReference>
<feature type="compositionally biased region" description="Basic and acidic residues" evidence="1">
    <location>
        <begin position="856"/>
        <end position="872"/>
    </location>
</feature>
<protein>
    <recommendedName>
        <fullName evidence="4">Sperm-associated antigen 17</fullName>
    </recommendedName>
</protein>
<feature type="region of interest" description="Disordered" evidence="1">
    <location>
        <begin position="856"/>
        <end position="877"/>
    </location>
</feature>
<feature type="region of interest" description="Disordered" evidence="1">
    <location>
        <begin position="171"/>
        <end position="210"/>
    </location>
</feature>
<organism evidence="2 3">
    <name type="scientific">Rhynchophorus ferrugineus</name>
    <name type="common">Red palm weevil</name>
    <name type="synonym">Curculio ferrugineus</name>
    <dbReference type="NCBI Taxonomy" id="354439"/>
    <lineage>
        <taxon>Eukaryota</taxon>
        <taxon>Metazoa</taxon>
        <taxon>Ecdysozoa</taxon>
        <taxon>Arthropoda</taxon>
        <taxon>Hexapoda</taxon>
        <taxon>Insecta</taxon>
        <taxon>Pterygota</taxon>
        <taxon>Neoptera</taxon>
        <taxon>Endopterygota</taxon>
        <taxon>Coleoptera</taxon>
        <taxon>Polyphaga</taxon>
        <taxon>Cucujiformia</taxon>
        <taxon>Curculionidae</taxon>
        <taxon>Dryophthorinae</taxon>
        <taxon>Rhynchophorus</taxon>
    </lineage>
</organism>
<sequence length="1556" mass="181870">MENNIPEKTQVARRSKKSSKSELDIMPRSLSSLVLQLLQVDLARYCPRKLFYIIYVLENNEESADIVTNIAMTSKNFEQISSLTFITQKDVYRLLEVETNLLFPNQLKPLLLSLIENFKNQPESVHQPLTNAQLIKLKLIQQMYEQYVTEVQRNRKEKDLEDLLGSLSKECKKKQKKDSPDKNRNSPNTDEAKKKSKKETKDPQEETSYVNIPLEQNDVKFDENIFDEVWFYCITGFQDIDILSKLIQDLGVPISAIVKVRNSEDNTPLNNVFYENVEKEFFGNTMSKKFWEDTVLMEFSTESKDETEVLQEFLYTIRRLVDLKLTHLFYLRNLSIHQIRNKYHCTPVDCMKQYNKFLKRLPVECIDSFMILDGLMQEVLQSINSFNTSEAVPSVEMISPNKSRHRIRCTDPLQGTDLFLKNDSQFKSVKNDADIGMIHDDNMLLKILKHYKYIGPVVFDKTLSILKNNFLFYEAFQLETNTEDVPHTHERNPASVTQIDDDPELLDHFMYLCLFNLLSDQPETPTVATKYDLNRNLINYSSNWLWNMNRTKVKENDEQLNIETGFLFNTPVTNYLYKEKLNQDLMLQELFKQSEKYLYSDSKFSPETDDILIIYSDKLDEYGIGFKIFDNSVRTPVCIRDFSRYVTVVEKWVMNHAKQTQDNGALMNKFDLKELCPGVFKVKNELKIYEEYFPLLQNVDITEGSNNILENIDDTSKTEEIHQEFEETINNLQNYPNSKDLIKECMENTNGDELKAYDLGSNMCMITGHKTVFCSLDEVKVEVENTRLLQLPEHCTVRIFSDDNVVTVHSSKALTVEPYLIKVLLKNGTRISFILTQNTQSENTISKENLHHIVKDVESQPKESAKNDDKSTSESSTEQVVHCIEANQLQDFFPDYQTLNDLPVTGGADDLYDSIDLNEPDAVFYKVNQQTKYLTRLNKNLRVPIERVLEKIVSEHETSLPKSLAFDEYTKRYQANSNENSIKHNIVPLDFRICLPNGLFIRCDPDRDHILIKQEYACDKPKITMVEHEEFRLFTNQGMVLIKRVDGSITLLRSNGDIMDFEKPDGGELEEVKPNDICKCANIDDYKYKLSKLLKDSENCDVNTSRRAHIVTKKNHIVDEKMLSLLKKFDVPFLKKTILKFNGRRIKIQGKDISEKQMYHLTSQRNFSTSELIFERNDNFRSVSKNGSQIFNFPDGTSIVVTIDIADELVDDFVYIIMRFEYKHPYYVNVNFDFDKTVSIHLHDGVSLRRNPKTDEFRVDINAACSLLLNTEEMTFEKQCFKCLQKCSCRLNVKPFREGRWSPEETLLWVQDSYEKEFYADFVGNCSRNSKYIKGKLNKMQCDHYSLNEFKAMFVVNRNLGGTRFLTKQTVEKYINETKQCENGNVTSYSMIGTDPNITRIECRKGYTTKFSDRFFNKSFGDNKNMDDTIIYTTFRLFHEMFPYPDDLKKHISLLRMAFFASNFQLMPNDKILQSITKLGQYIEWSDMENVEARKVRTKEDLEKVNLGKCTCLQTKLTTRDKIERWKNECIKYREAIKEKCVPNYFLSEFCLKKNI</sequence>
<dbReference type="GO" id="GO:0005576">
    <property type="term" value="C:extracellular region"/>
    <property type="evidence" value="ECO:0007669"/>
    <property type="project" value="GOC"/>
</dbReference>
<evidence type="ECO:0008006" key="4">
    <source>
        <dbReference type="Google" id="ProtNLM"/>
    </source>
</evidence>
<dbReference type="GO" id="GO:1904158">
    <property type="term" value="P:axonemal central apparatus assembly"/>
    <property type="evidence" value="ECO:0007669"/>
    <property type="project" value="TreeGrafter"/>
</dbReference>
<dbReference type="PANTHER" id="PTHR21963:SF1">
    <property type="entry name" value="SPERM-ASSOCIATED ANTIGEN 17"/>
    <property type="match status" value="1"/>
</dbReference>
<name>A0A834IMG1_RHYFE</name>
<dbReference type="EMBL" id="JAACXV010000183">
    <property type="protein sequence ID" value="KAF7282246.1"/>
    <property type="molecule type" value="Genomic_DNA"/>
</dbReference>
<gene>
    <name evidence="2" type="ORF">GWI33_003044</name>
</gene>
<dbReference type="GO" id="GO:0003351">
    <property type="term" value="P:epithelial cilium movement involved in extracellular fluid movement"/>
    <property type="evidence" value="ECO:0007669"/>
    <property type="project" value="TreeGrafter"/>
</dbReference>
<dbReference type="OrthoDB" id="10257153at2759"/>
<evidence type="ECO:0000313" key="2">
    <source>
        <dbReference type="EMBL" id="KAF7282246.1"/>
    </source>
</evidence>
<keyword evidence="3" id="KW-1185">Reference proteome</keyword>
<evidence type="ECO:0000256" key="1">
    <source>
        <dbReference type="SAM" id="MobiDB-lite"/>
    </source>
</evidence>
<comment type="caution">
    <text evidence="2">The sequence shown here is derived from an EMBL/GenBank/DDBJ whole genome shotgun (WGS) entry which is preliminary data.</text>
</comment>
<evidence type="ECO:0000313" key="3">
    <source>
        <dbReference type="Proteomes" id="UP000625711"/>
    </source>
</evidence>
<dbReference type="PANTHER" id="PTHR21963">
    <property type="entry name" value="PF6"/>
    <property type="match status" value="1"/>
</dbReference>
<reference evidence="2" key="1">
    <citation type="submission" date="2020-08" db="EMBL/GenBank/DDBJ databases">
        <title>Genome sequencing and assembly of the red palm weevil Rhynchophorus ferrugineus.</title>
        <authorList>
            <person name="Dias G.B."/>
            <person name="Bergman C.M."/>
            <person name="Manee M."/>
        </authorList>
    </citation>
    <scope>NUCLEOTIDE SEQUENCE</scope>
    <source>
        <strain evidence="2">AA-2017</strain>
        <tissue evidence="2">Whole larva</tissue>
    </source>
</reference>
<accession>A0A834IMG1</accession>
<dbReference type="Proteomes" id="UP000625711">
    <property type="component" value="Unassembled WGS sequence"/>
</dbReference>
<dbReference type="GO" id="GO:1990716">
    <property type="term" value="C:axonemal central apparatus"/>
    <property type="evidence" value="ECO:0007669"/>
    <property type="project" value="TreeGrafter"/>
</dbReference>